<proteinExistence type="predicted"/>
<accession>A0A0R3TXI6</accession>
<gene>
    <name evidence="2" type="ORF">HNAJ_LOCUS12559</name>
</gene>
<evidence type="ECO:0000313" key="2">
    <source>
        <dbReference type="EMBL" id="VDO13434.1"/>
    </source>
</evidence>
<organism evidence="4">
    <name type="scientific">Rodentolepis nana</name>
    <name type="common">Dwarf tapeworm</name>
    <name type="synonym">Hymenolepis nana</name>
    <dbReference type="NCBI Taxonomy" id="102285"/>
    <lineage>
        <taxon>Eukaryota</taxon>
        <taxon>Metazoa</taxon>
        <taxon>Spiralia</taxon>
        <taxon>Lophotrochozoa</taxon>
        <taxon>Platyhelminthes</taxon>
        <taxon>Cestoda</taxon>
        <taxon>Eucestoda</taxon>
        <taxon>Cyclophyllidea</taxon>
        <taxon>Hymenolepididae</taxon>
        <taxon>Rodentolepis</taxon>
    </lineage>
</organism>
<keyword evidence="1" id="KW-0812">Transmembrane</keyword>
<evidence type="ECO:0000313" key="3">
    <source>
        <dbReference type="Proteomes" id="UP000278807"/>
    </source>
</evidence>
<evidence type="ECO:0000256" key="1">
    <source>
        <dbReference type="SAM" id="Phobius"/>
    </source>
</evidence>
<protein>
    <submittedName>
        <fullName evidence="4">U91</fullName>
    </submittedName>
</protein>
<evidence type="ECO:0000313" key="4">
    <source>
        <dbReference type="WBParaSite" id="HNAJ_0001258101-mRNA-1"/>
    </source>
</evidence>
<feature type="transmembrane region" description="Helical" evidence="1">
    <location>
        <begin position="54"/>
        <end position="78"/>
    </location>
</feature>
<dbReference type="AlphaFoldDB" id="A0A0R3TXI6"/>
<keyword evidence="1" id="KW-0472">Membrane</keyword>
<dbReference type="WBParaSite" id="HNAJ_0001258101-mRNA-1">
    <property type="protein sequence ID" value="HNAJ_0001258101-mRNA-1"/>
    <property type="gene ID" value="HNAJ_0001258101"/>
</dbReference>
<dbReference type="EMBL" id="UZAE01014434">
    <property type="protein sequence ID" value="VDO13434.1"/>
    <property type="molecule type" value="Genomic_DNA"/>
</dbReference>
<keyword evidence="3" id="KW-1185">Reference proteome</keyword>
<reference evidence="4" key="1">
    <citation type="submission" date="2017-02" db="UniProtKB">
        <authorList>
            <consortium name="WormBaseParasite"/>
        </authorList>
    </citation>
    <scope>IDENTIFICATION</scope>
</reference>
<reference evidence="2 3" key="2">
    <citation type="submission" date="2018-11" db="EMBL/GenBank/DDBJ databases">
        <authorList>
            <consortium name="Pathogen Informatics"/>
        </authorList>
    </citation>
    <scope>NUCLEOTIDE SEQUENCE [LARGE SCALE GENOMIC DNA]</scope>
</reference>
<sequence>MVFKPTNTSNLLYIFVTTTLVIARAHNSAANSKEMTAGTTIAETSQEDKINLIWVVLGSVFLMAIFVIMYQIILNFFYSLKTSVAKEVADPELQKRDYSNELESEINYNYDKVSITDDDENDYAENNK</sequence>
<dbReference type="Proteomes" id="UP000278807">
    <property type="component" value="Unassembled WGS sequence"/>
</dbReference>
<name>A0A0R3TXI6_RODNA</name>
<keyword evidence="1" id="KW-1133">Transmembrane helix</keyword>